<feature type="domain" description="Integral membrane bound transporter" evidence="6">
    <location>
        <begin position="360"/>
        <end position="484"/>
    </location>
</feature>
<evidence type="ECO:0000256" key="2">
    <source>
        <dbReference type="ARBA" id="ARBA00022692"/>
    </source>
</evidence>
<evidence type="ECO:0000256" key="5">
    <source>
        <dbReference type="SAM" id="Phobius"/>
    </source>
</evidence>
<gene>
    <name evidence="7" type="ORF">KL859_25485</name>
</gene>
<feature type="transmembrane region" description="Helical" evidence="5">
    <location>
        <begin position="20"/>
        <end position="38"/>
    </location>
</feature>
<evidence type="ECO:0000256" key="1">
    <source>
        <dbReference type="ARBA" id="ARBA00004141"/>
    </source>
</evidence>
<dbReference type="InterPro" id="IPR049453">
    <property type="entry name" value="Memb_transporter_dom"/>
</dbReference>
<sequence>MQTGGPAADALRLSTPDPGAVARSLIGALVMTAAALALAAPPTAMWTLGAGVIAGAVALQRSPGGRVPLVVTASLEMAIVVTLAVLTGAHHLVFVLAVAAWCFAAGMQWAVGANAGLVASAASALLVVAPAGAHATTALDGLLAPLLVFVAGVVQAALIAIFPPRRWRVQREGLTRAYRSLATDARNVAADRSADVDDAPLTWLREVFADSETAQRSRANYGGYQLPERIAVTLASLRSTCEERAADEPSTSNEGLPRLLAAAAALLDAIADQGHTARRDAEHALVRVDSAVAAVHGPEKALAQRLGDLLREAAVLRFGQLHRPDLVGSLASAPSVVRSHLTWTSPILRHAIRLAAATALAAVAARFGGVEHGYWIALTVLVVLRPETAHTYTRCAGRIAGLAAGVSVASALTLMWQPEGLGAAACTLAMVGLAYWLSRFGYLAIGVPLGAALVFFVGVGGAAEWSGLADRLIGIVIGGGLAVMAHVALPDHALIRLRQRAGELLMTEIDYAAMVVRAFVHEIDHPAELLSAAWQRAFRARAAFEAASGAARLDSPALRRWLRSYRTALNSVTSACTTLENNLPTHPSSALHPDFVAAVDDYVTALRGAPPSPAVPWSLDTGELSAALRRVQDVASTLAADNGAARILVGELSTITRSLIGISVDRVIPAGESS</sequence>
<feature type="transmembrane region" description="Helical" evidence="5">
    <location>
        <begin position="468"/>
        <end position="489"/>
    </location>
</feature>
<keyword evidence="2 5" id="KW-0812">Transmembrane</keyword>
<reference evidence="7 8" key="1">
    <citation type="submission" date="2021-05" db="EMBL/GenBank/DDBJ databases">
        <title>Draft Genome Sequences of Clinical Respiratory Isolates of Mycobacterium goodii Recovered in Ireland.</title>
        <authorList>
            <person name="Flanagan P.R."/>
            <person name="Mok S."/>
            <person name="Roycroft E."/>
            <person name="Rogers T.R."/>
            <person name="Fitzgibbon M."/>
        </authorList>
    </citation>
    <scope>NUCLEOTIDE SEQUENCE [LARGE SCALE GENOMIC DNA]</scope>
    <source>
        <strain evidence="7 8">14IE55</strain>
    </source>
</reference>
<feature type="transmembrane region" description="Helical" evidence="5">
    <location>
        <begin position="420"/>
        <end position="437"/>
    </location>
</feature>
<feature type="transmembrane region" description="Helical" evidence="5">
    <location>
        <begin position="395"/>
        <end position="414"/>
    </location>
</feature>
<keyword evidence="4 5" id="KW-0472">Membrane</keyword>
<protein>
    <submittedName>
        <fullName evidence="7">FUSC family protein</fullName>
    </submittedName>
</protein>
<dbReference type="Pfam" id="PF13515">
    <property type="entry name" value="FUSC_2"/>
    <property type="match status" value="1"/>
</dbReference>
<proteinExistence type="predicted"/>
<comment type="caution">
    <text evidence="7">The sequence shown here is derived from an EMBL/GenBank/DDBJ whole genome shotgun (WGS) entry which is preliminary data.</text>
</comment>
<dbReference type="RefSeq" id="WP_214395705.1">
    <property type="nucleotide sequence ID" value="NZ_JAHBOL010000025.1"/>
</dbReference>
<name>A0ABS6HU51_MYCGD</name>
<feature type="transmembrane region" description="Helical" evidence="5">
    <location>
        <begin position="117"/>
        <end position="136"/>
    </location>
</feature>
<feature type="transmembrane region" description="Helical" evidence="5">
    <location>
        <begin position="442"/>
        <end position="462"/>
    </location>
</feature>
<accession>A0ABS6HU51</accession>
<keyword evidence="3 5" id="KW-1133">Transmembrane helix</keyword>
<feature type="transmembrane region" description="Helical" evidence="5">
    <location>
        <begin position="142"/>
        <end position="162"/>
    </location>
</feature>
<comment type="subcellular location">
    <subcellularLocation>
        <location evidence="1">Membrane</location>
        <topology evidence="1">Multi-pass membrane protein</topology>
    </subcellularLocation>
</comment>
<evidence type="ECO:0000256" key="3">
    <source>
        <dbReference type="ARBA" id="ARBA00022989"/>
    </source>
</evidence>
<evidence type="ECO:0000259" key="6">
    <source>
        <dbReference type="Pfam" id="PF13515"/>
    </source>
</evidence>
<evidence type="ECO:0000313" key="8">
    <source>
        <dbReference type="Proteomes" id="UP000696413"/>
    </source>
</evidence>
<dbReference type="Proteomes" id="UP000696413">
    <property type="component" value="Unassembled WGS sequence"/>
</dbReference>
<keyword evidence="8" id="KW-1185">Reference proteome</keyword>
<dbReference type="EMBL" id="JAHBOM010000023">
    <property type="protein sequence ID" value="MBU8826214.1"/>
    <property type="molecule type" value="Genomic_DNA"/>
</dbReference>
<evidence type="ECO:0000256" key="4">
    <source>
        <dbReference type="ARBA" id="ARBA00023136"/>
    </source>
</evidence>
<evidence type="ECO:0000313" key="7">
    <source>
        <dbReference type="EMBL" id="MBU8826214.1"/>
    </source>
</evidence>
<organism evidence="7 8">
    <name type="scientific">Mycolicibacterium goodii</name>
    <name type="common">Mycobacterium goodii</name>
    <dbReference type="NCBI Taxonomy" id="134601"/>
    <lineage>
        <taxon>Bacteria</taxon>
        <taxon>Bacillati</taxon>
        <taxon>Actinomycetota</taxon>
        <taxon>Actinomycetes</taxon>
        <taxon>Mycobacteriales</taxon>
        <taxon>Mycobacteriaceae</taxon>
        <taxon>Mycolicibacterium</taxon>
    </lineage>
</organism>